<protein>
    <submittedName>
        <fullName evidence="2">Uncharacterized protein</fullName>
    </submittedName>
</protein>
<reference evidence="3" key="1">
    <citation type="journal article" date="2019" name="Int. J. Syst. Evol. Microbiol.">
        <title>The Global Catalogue of Microorganisms (GCM) 10K type strain sequencing project: providing services to taxonomists for standard genome sequencing and annotation.</title>
        <authorList>
            <consortium name="The Broad Institute Genomics Platform"/>
            <consortium name="The Broad Institute Genome Sequencing Center for Infectious Disease"/>
            <person name="Wu L."/>
            <person name="Ma J."/>
        </authorList>
    </citation>
    <scope>NUCLEOTIDE SEQUENCE [LARGE SCALE GENOMIC DNA]</scope>
    <source>
        <strain evidence="3">JCM 31319</strain>
    </source>
</reference>
<organism evidence="2 3">
    <name type="scientific">Pontibacter rugosus</name>
    <dbReference type="NCBI Taxonomy" id="1745966"/>
    <lineage>
        <taxon>Bacteria</taxon>
        <taxon>Pseudomonadati</taxon>
        <taxon>Bacteroidota</taxon>
        <taxon>Cytophagia</taxon>
        <taxon>Cytophagales</taxon>
        <taxon>Hymenobacteraceae</taxon>
        <taxon>Pontibacter</taxon>
    </lineage>
</organism>
<name>A0ABW3SL12_9BACT</name>
<dbReference type="Proteomes" id="UP001597094">
    <property type="component" value="Unassembled WGS sequence"/>
</dbReference>
<evidence type="ECO:0000256" key="1">
    <source>
        <dbReference type="SAM" id="MobiDB-lite"/>
    </source>
</evidence>
<dbReference type="RefSeq" id="WP_377522420.1">
    <property type="nucleotide sequence ID" value="NZ_JBHTLD010000007.1"/>
</dbReference>
<comment type="caution">
    <text evidence="2">The sequence shown here is derived from an EMBL/GenBank/DDBJ whole genome shotgun (WGS) entry which is preliminary data.</text>
</comment>
<evidence type="ECO:0000313" key="2">
    <source>
        <dbReference type="EMBL" id="MFD1184906.1"/>
    </source>
</evidence>
<keyword evidence="3" id="KW-1185">Reference proteome</keyword>
<gene>
    <name evidence="2" type="ORF">ACFQ2O_01725</name>
</gene>
<proteinExistence type="predicted"/>
<sequence>MEQIERHDYKREGRRFADFWGTNEHGEVMLWTDHIDPSPGMVTKGQPVREHPDEVRIKFRTDDQGRGVLHSIESTFGIVLLGNDGTVVSATAYGGSGFANDQDKREFINKFKAIIASIFNFRSRMREGHNYLPPFMLDVNDNPTPVPEAYYEAGVEINGVVYNTLSAPTNNYATHNTDGTPINPSTDAEATV</sequence>
<evidence type="ECO:0000313" key="3">
    <source>
        <dbReference type="Proteomes" id="UP001597094"/>
    </source>
</evidence>
<dbReference type="EMBL" id="JBHTLD010000007">
    <property type="protein sequence ID" value="MFD1184906.1"/>
    <property type="molecule type" value="Genomic_DNA"/>
</dbReference>
<accession>A0ABW3SL12</accession>
<feature type="region of interest" description="Disordered" evidence="1">
    <location>
        <begin position="172"/>
        <end position="192"/>
    </location>
</feature>